<dbReference type="EMBL" id="AP019621">
    <property type="protein sequence ID" value="BBJ52606.1"/>
    <property type="molecule type" value="Genomic_DNA"/>
</dbReference>
<accession>A0A499VXB3</accession>
<dbReference type="AlphaFoldDB" id="A0A499VXB3"/>
<sequence length="42" mass="4420">MLPLPLPLPLPLRVWLPLVGSAASVAHSGAISRAVLIGRWPP</sequence>
<name>A0A499VXB3_STRAX</name>
<organism evidence="1">
    <name type="scientific">Streptomyces avermitilis</name>
    <dbReference type="NCBI Taxonomy" id="33903"/>
    <lineage>
        <taxon>Bacteria</taxon>
        <taxon>Bacillati</taxon>
        <taxon>Actinomycetota</taxon>
        <taxon>Actinomycetes</taxon>
        <taxon>Kitasatosporales</taxon>
        <taxon>Streptomycetaceae</taxon>
        <taxon>Streptomyces</taxon>
    </lineage>
</organism>
<gene>
    <name evidence="1" type="ORF">SAVMC3_52350</name>
</gene>
<reference evidence="1" key="1">
    <citation type="submission" date="2019-04" db="EMBL/GenBank/DDBJ databases">
        <title>Draft genome sequences of Streptomyces avermitilis MC3.</title>
        <authorList>
            <person name="Komaki H."/>
            <person name="Tamura T."/>
            <person name="Hosoyama A."/>
        </authorList>
    </citation>
    <scope>NUCLEOTIDE SEQUENCE</scope>
    <source>
        <strain evidence="1">MC3</strain>
    </source>
</reference>
<proteinExistence type="predicted"/>
<evidence type="ECO:0000313" key="1">
    <source>
        <dbReference type="EMBL" id="BBJ52606.1"/>
    </source>
</evidence>
<protein>
    <submittedName>
        <fullName evidence="1">Uncharacterized protein</fullName>
    </submittedName>
</protein>